<dbReference type="EMBL" id="JADWYR010000001">
    <property type="protein sequence ID" value="MBG9376006.1"/>
    <property type="molecule type" value="Genomic_DNA"/>
</dbReference>
<keyword evidence="5" id="KW-0073">Auxin biosynthesis</keyword>
<evidence type="ECO:0000259" key="7">
    <source>
        <dbReference type="Pfam" id="PF01593"/>
    </source>
</evidence>
<organism evidence="8 9">
    <name type="scientific">Panacibacter microcysteis</name>
    <dbReference type="NCBI Taxonomy" id="2793269"/>
    <lineage>
        <taxon>Bacteria</taxon>
        <taxon>Pseudomonadati</taxon>
        <taxon>Bacteroidota</taxon>
        <taxon>Chitinophagia</taxon>
        <taxon>Chitinophagales</taxon>
        <taxon>Chitinophagaceae</taxon>
        <taxon>Panacibacter</taxon>
    </lineage>
</organism>
<proteinExistence type="inferred from homology"/>
<dbReference type="AlphaFoldDB" id="A0A931E960"/>
<dbReference type="Proteomes" id="UP000628448">
    <property type="component" value="Unassembled WGS sequence"/>
</dbReference>
<dbReference type="PANTHER" id="PTHR10742:SF410">
    <property type="entry name" value="LYSINE-SPECIFIC HISTONE DEMETHYLASE 2"/>
    <property type="match status" value="1"/>
</dbReference>
<dbReference type="InterPro" id="IPR036188">
    <property type="entry name" value="FAD/NAD-bd_sf"/>
</dbReference>
<dbReference type="SUPFAM" id="SSF54373">
    <property type="entry name" value="FAD-linked reductases, C-terminal domain"/>
    <property type="match status" value="1"/>
</dbReference>
<accession>A0A931E960</accession>
<comment type="caution">
    <text evidence="8">The sequence shown here is derived from an EMBL/GenBank/DDBJ whole genome shotgun (WGS) entry which is preliminary data.</text>
</comment>
<dbReference type="Pfam" id="PF01593">
    <property type="entry name" value="Amino_oxidase"/>
    <property type="match status" value="1"/>
</dbReference>
<evidence type="ECO:0000256" key="1">
    <source>
        <dbReference type="ARBA" id="ARBA00004814"/>
    </source>
</evidence>
<name>A0A931E960_9BACT</name>
<protein>
    <recommendedName>
        <fullName evidence="4">Tryptophan 2-monooxygenase</fullName>
        <ecNumber evidence="3">1.13.12.3</ecNumber>
    </recommendedName>
</protein>
<sequence length="419" mass="45161">MKYDVIVIGAGAAGLLAARELARTGKSVAVLEAAPVAGGRIRTLTVPGFDTPAEAGPEFIHGDLPLTFRLLHEAGLTATETAGAFINVTDGKWNPEDDGKDWAAFMRQLVKQEKDVPVATLLAKHFPAEKYAALHQQVKDYAQGFDLADISRVSALFVRREWTHQEEPNYRINGGYGALVGFLEAGCLQKSVTFFYNRVVNSITYTSDDVIIHTANGGVFNSSKVVVTVSLGVLQSKAIAFNGLPATYENALQQLGFGAVIKVLLQFTRSFWEDYADDIGFILSNAAIPTWWTQAPKKSAMLTGWLGGPPAAALSLCTEDVLLQTALQSLSGIFHTTIAELQEQLVAHTIISWQNEPYVKGGYSYVTTEAVAAKQILQQPVNNTIFFAGEAFYSGESQGTVEAALRTGLQAATLINALA</sequence>
<evidence type="ECO:0000256" key="3">
    <source>
        <dbReference type="ARBA" id="ARBA00012535"/>
    </source>
</evidence>
<dbReference type="Gene3D" id="3.50.50.60">
    <property type="entry name" value="FAD/NAD(P)-binding domain"/>
    <property type="match status" value="1"/>
</dbReference>
<dbReference type="RefSeq" id="WP_196990028.1">
    <property type="nucleotide sequence ID" value="NZ_JADWYR010000001.1"/>
</dbReference>
<evidence type="ECO:0000313" key="8">
    <source>
        <dbReference type="EMBL" id="MBG9376006.1"/>
    </source>
</evidence>
<dbReference type="PANTHER" id="PTHR10742">
    <property type="entry name" value="FLAVIN MONOAMINE OXIDASE"/>
    <property type="match status" value="1"/>
</dbReference>
<evidence type="ECO:0000256" key="6">
    <source>
        <dbReference type="ARBA" id="ARBA00047321"/>
    </source>
</evidence>
<dbReference type="InterPro" id="IPR002937">
    <property type="entry name" value="Amino_oxidase"/>
</dbReference>
<comment type="catalytic activity">
    <reaction evidence="6">
        <text>L-tryptophan + O2 = indole-3-acetamide + CO2 + H2O</text>
        <dbReference type="Rhea" id="RHEA:16165"/>
        <dbReference type="ChEBI" id="CHEBI:15377"/>
        <dbReference type="ChEBI" id="CHEBI:15379"/>
        <dbReference type="ChEBI" id="CHEBI:16031"/>
        <dbReference type="ChEBI" id="CHEBI:16526"/>
        <dbReference type="ChEBI" id="CHEBI:57912"/>
        <dbReference type="EC" id="1.13.12.3"/>
    </reaction>
</comment>
<evidence type="ECO:0000256" key="2">
    <source>
        <dbReference type="ARBA" id="ARBA00005833"/>
    </source>
</evidence>
<keyword evidence="9" id="KW-1185">Reference proteome</keyword>
<dbReference type="GO" id="GO:0009851">
    <property type="term" value="P:auxin biosynthetic process"/>
    <property type="evidence" value="ECO:0007669"/>
    <property type="project" value="UniProtKB-KW"/>
</dbReference>
<dbReference type="PRINTS" id="PR00420">
    <property type="entry name" value="RNGMNOXGNASE"/>
</dbReference>
<dbReference type="InterPro" id="IPR050281">
    <property type="entry name" value="Flavin_monoamine_oxidase"/>
</dbReference>
<dbReference type="EC" id="1.13.12.3" evidence="3"/>
<dbReference type="GO" id="GO:0050361">
    <property type="term" value="F:tryptophan 2-monooxygenase activity"/>
    <property type="evidence" value="ECO:0007669"/>
    <property type="project" value="UniProtKB-EC"/>
</dbReference>
<evidence type="ECO:0000256" key="5">
    <source>
        <dbReference type="ARBA" id="ARBA00023070"/>
    </source>
</evidence>
<comment type="pathway">
    <text evidence="1">Plant hormone metabolism; auxin biosynthesis.</text>
</comment>
<gene>
    <name evidence="8" type="ORF">I5907_07155</name>
</gene>
<feature type="domain" description="Amine oxidase" evidence="7">
    <location>
        <begin position="13"/>
        <end position="415"/>
    </location>
</feature>
<comment type="similarity">
    <text evidence="2">Belongs to the tryptophan 2-monooxygenase family.</text>
</comment>
<evidence type="ECO:0000256" key="4">
    <source>
        <dbReference type="ARBA" id="ARBA00017871"/>
    </source>
</evidence>
<dbReference type="SUPFAM" id="SSF51905">
    <property type="entry name" value="FAD/NAD(P)-binding domain"/>
    <property type="match status" value="1"/>
</dbReference>
<evidence type="ECO:0000313" key="9">
    <source>
        <dbReference type="Proteomes" id="UP000628448"/>
    </source>
</evidence>
<reference evidence="8" key="1">
    <citation type="submission" date="2020-11" db="EMBL/GenBank/DDBJ databases">
        <title>Bacterial whole genome sequence for Panacibacter sp. DH6.</title>
        <authorList>
            <person name="Le V."/>
            <person name="Ko S."/>
            <person name="Ahn C.-Y."/>
            <person name="Oh H.-M."/>
        </authorList>
    </citation>
    <scope>NUCLEOTIDE SEQUENCE</scope>
    <source>
        <strain evidence="8">DH6</strain>
    </source>
</reference>